<keyword evidence="2" id="KW-0812">Transmembrane</keyword>
<dbReference type="Proteomes" id="UP000834106">
    <property type="component" value="Chromosome 16"/>
</dbReference>
<keyword evidence="4" id="KW-1185">Reference proteome</keyword>
<name>A0AAD2E8D3_9LAMI</name>
<comment type="similarity">
    <text evidence="1">Belongs to the major facilitator superfamily. Phosphate:H(+) symporter (TC 2.A.1.9) family.</text>
</comment>
<protein>
    <submittedName>
        <fullName evidence="3">Uncharacterized protein</fullName>
    </submittedName>
</protein>
<organism evidence="3 4">
    <name type="scientific">Fraxinus pennsylvanica</name>
    <dbReference type="NCBI Taxonomy" id="56036"/>
    <lineage>
        <taxon>Eukaryota</taxon>
        <taxon>Viridiplantae</taxon>
        <taxon>Streptophyta</taxon>
        <taxon>Embryophyta</taxon>
        <taxon>Tracheophyta</taxon>
        <taxon>Spermatophyta</taxon>
        <taxon>Magnoliopsida</taxon>
        <taxon>eudicotyledons</taxon>
        <taxon>Gunneridae</taxon>
        <taxon>Pentapetalae</taxon>
        <taxon>asterids</taxon>
        <taxon>lamiids</taxon>
        <taxon>Lamiales</taxon>
        <taxon>Oleaceae</taxon>
        <taxon>Oleeae</taxon>
        <taxon>Fraxinus</taxon>
    </lineage>
</organism>
<reference evidence="3" key="1">
    <citation type="submission" date="2023-05" db="EMBL/GenBank/DDBJ databases">
        <authorList>
            <person name="Huff M."/>
        </authorList>
    </citation>
    <scope>NUCLEOTIDE SEQUENCE</scope>
</reference>
<feature type="transmembrane region" description="Helical" evidence="2">
    <location>
        <begin position="226"/>
        <end position="245"/>
    </location>
</feature>
<dbReference type="PANTHER" id="PTHR11654">
    <property type="entry name" value="OLIGOPEPTIDE TRANSPORTER-RELATED"/>
    <property type="match status" value="1"/>
</dbReference>
<evidence type="ECO:0000313" key="3">
    <source>
        <dbReference type="EMBL" id="CAI9778345.1"/>
    </source>
</evidence>
<dbReference type="EMBL" id="OU503051">
    <property type="protein sequence ID" value="CAI9778345.1"/>
    <property type="molecule type" value="Genomic_DNA"/>
</dbReference>
<feature type="transmembrane region" description="Helical" evidence="2">
    <location>
        <begin position="182"/>
        <end position="205"/>
    </location>
</feature>
<feature type="transmembrane region" description="Helical" evidence="2">
    <location>
        <begin position="54"/>
        <end position="77"/>
    </location>
</feature>
<dbReference type="AlphaFoldDB" id="A0AAD2E8D3"/>
<feature type="transmembrane region" description="Helical" evidence="2">
    <location>
        <begin position="83"/>
        <end position="102"/>
    </location>
</feature>
<proteinExistence type="inferred from homology"/>
<evidence type="ECO:0000256" key="1">
    <source>
        <dbReference type="ARBA" id="ARBA00044504"/>
    </source>
</evidence>
<evidence type="ECO:0000256" key="2">
    <source>
        <dbReference type="SAM" id="Phobius"/>
    </source>
</evidence>
<evidence type="ECO:0000313" key="4">
    <source>
        <dbReference type="Proteomes" id="UP000834106"/>
    </source>
</evidence>
<feature type="transmembrane region" description="Helical" evidence="2">
    <location>
        <begin position="251"/>
        <end position="270"/>
    </location>
</feature>
<gene>
    <name evidence="3" type="ORF">FPE_LOCUS25775</name>
</gene>
<feature type="transmembrane region" description="Helical" evidence="2">
    <location>
        <begin position="12"/>
        <end position="33"/>
    </location>
</feature>
<dbReference type="Gene3D" id="1.20.1250.20">
    <property type="entry name" value="MFS general substrate transporter like domains"/>
    <property type="match status" value="3"/>
</dbReference>
<sequence length="485" mass="52527">MIESGELKGLNLIITVVLIFSINTAITDLLTCCSKWSSVPDGPKSSGKKLRSCTATLSASVLVVIATGFNLLSAGALLVSLHLFLLDALGSFLSSIILSLVMKITSKHGKPGWVPPNLNDGHLDRYFFLSAALIAFDLLELKSSPSSFPGMKEGLESKDGTIDIPGKPEMKGNTTGGWRSGMLLLVIEGLAALGFTEVEVNVVLFSKLVLRQSNAESANTFSTWMGTLNICTLFGAYLKTVLVYVENLGKWVLAFWISTSAGLVALILLLSGPVAIDTLSLLEIPSPEDAILLTRTRQNPNPWRLCTVTQVEENKELQWTERSPASTSPPASMTAFDIKSTSTSILCYEKVIVTLYIKLTRREPNPPSELQRIGIGMIPQYVLEAFIYVAQWEFFASQIPDGLKSLGLGLSKSSSALGSYLSSIILSLVMKITSKHGKPGWVPPNLNDGHLDRYFFLSAALIAFDLLELKSSPGMYARITIGSNT</sequence>
<accession>A0AAD2E8D3</accession>
<dbReference type="InterPro" id="IPR036259">
    <property type="entry name" value="MFS_trans_sf"/>
</dbReference>
<keyword evidence="2" id="KW-0472">Membrane</keyword>
<keyword evidence="2" id="KW-1133">Transmembrane helix</keyword>